<dbReference type="InterPro" id="IPR006043">
    <property type="entry name" value="NCS2"/>
</dbReference>
<name>A0ABS6G6N0_9FIRM</name>
<keyword evidence="5 8" id="KW-0812">Transmembrane</keyword>
<feature type="transmembrane region" description="Helical" evidence="9">
    <location>
        <begin position="178"/>
        <end position="198"/>
    </location>
</feature>
<feature type="transmembrane region" description="Helical" evidence="9">
    <location>
        <begin position="87"/>
        <end position="106"/>
    </location>
</feature>
<gene>
    <name evidence="10" type="ORF">KQI88_16410</name>
</gene>
<keyword evidence="3 8" id="KW-0813">Transport</keyword>
<evidence type="ECO:0000256" key="9">
    <source>
        <dbReference type="SAM" id="Phobius"/>
    </source>
</evidence>
<dbReference type="Pfam" id="PF00860">
    <property type="entry name" value="Xan_ur_permease"/>
    <property type="match status" value="1"/>
</dbReference>
<feature type="transmembrane region" description="Helical" evidence="9">
    <location>
        <begin position="431"/>
        <end position="449"/>
    </location>
</feature>
<keyword evidence="4 8" id="KW-1003">Cell membrane</keyword>
<comment type="caution">
    <text evidence="10">The sequence shown here is derived from an EMBL/GenBank/DDBJ whole genome shotgun (WGS) entry which is preliminary data.</text>
</comment>
<dbReference type="EMBL" id="JAHLQK010000007">
    <property type="protein sequence ID" value="MBU5678003.1"/>
    <property type="molecule type" value="Genomic_DNA"/>
</dbReference>
<feature type="transmembrane region" description="Helical" evidence="9">
    <location>
        <begin position="205"/>
        <end position="226"/>
    </location>
</feature>
<evidence type="ECO:0000256" key="7">
    <source>
        <dbReference type="ARBA" id="ARBA00023136"/>
    </source>
</evidence>
<feature type="transmembrane region" description="Helical" evidence="9">
    <location>
        <begin position="396"/>
        <end position="419"/>
    </location>
</feature>
<evidence type="ECO:0000313" key="11">
    <source>
        <dbReference type="Proteomes" id="UP000779508"/>
    </source>
</evidence>
<evidence type="ECO:0000256" key="4">
    <source>
        <dbReference type="ARBA" id="ARBA00022475"/>
    </source>
</evidence>
<keyword evidence="7 8" id="KW-0472">Membrane</keyword>
<evidence type="ECO:0000256" key="1">
    <source>
        <dbReference type="ARBA" id="ARBA00004651"/>
    </source>
</evidence>
<feature type="transmembrane region" description="Helical" evidence="9">
    <location>
        <begin position="112"/>
        <end position="130"/>
    </location>
</feature>
<dbReference type="InterPro" id="IPR045018">
    <property type="entry name" value="Azg-like"/>
</dbReference>
<feature type="transmembrane region" description="Helical" evidence="9">
    <location>
        <begin position="142"/>
        <end position="166"/>
    </location>
</feature>
<dbReference type="Proteomes" id="UP000779508">
    <property type="component" value="Unassembled WGS sequence"/>
</dbReference>
<feature type="transmembrane region" description="Helical" evidence="9">
    <location>
        <begin position="366"/>
        <end position="384"/>
    </location>
</feature>
<protein>
    <submittedName>
        <fullName evidence="10">NCS2 family permease</fullName>
    </submittedName>
</protein>
<dbReference type="PIRSF" id="PIRSF005353">
    <property type="entry name" value="PbuG"/>
    <property type="match status" value="1"/>
</dbReference>
<dbReference type="RefSeq" id="WP_216419228.1">
    <property type="nucleotide sequence ID" value="NZ_JAHLQK010000007.1"/>
</dbReference>
<proteinExistence type="inferred from homology"/>
<dbReference type="PANTHER" id="PTHR43337:SF1">
    <property type="entry name" value="XANTHINE_URACIL PERMEASE C887.17-RELATED"/>
    <property type="match status" value="1"/>
</dbReference>
<feature type="transmembrane region" description="Helical" evidence="9">
    <location>
        <begin position="58"/>
        <end position="80"/>
    </location>
</feature>
<evidence type="ECO:0000256" key="3">
    <source>
        <dbReference type="ARBA" id="ARBA00022448"/>
    </source>
</evidence>
<evidence type="ECO:0000256" key="6">
    <source>
        <dbReference type="ARBA" id="ARBA00022989"/>
    </source>
</evidence>
<evidence type="ECO:0000256" key="8">
    <source>
        <dbReference type="PIRNR" id="PIRNR005353"/>
    </source>
</evidence>
<dbReference type="PANTHER" id="PTHR43337">
    <property type="entry name" value="XANTHINE/URACIL PERMEASE C887.17-RELATED"/>
    <property type="match status" value="1"/>
</dbReference>
<evidence type="ECO:0000313" key="10">
    <source>
        <dbReference type="EMBL" id="MBU5678003.1"/>
    </source>
</evidence>
<keyword evidence="11" id="KW-1185">Reference proteome</keyword>
<comment type="similarity">
    <text evidence="2 8">Belongs to the nucleobase:cation symporter-2 (NCS2) (TC 2.A.40) family. Azg-like subfamily.</text>
</comment>
<feature type="transmembrane region" description="Helical" evidence="9">
    <location>
        <begin position="337"/>
        <end position="359"/>
    </location>
</feature>
<dbReference type="InterPro" id="IPR026033">
    <property type="entry name" value="Azg-like_bact_archaea"/>
</dbReference>
<reference evidence="10 11" key="1">
    <citation type="submission" date="2021-06" db="EMBL/GenBank/DDBJ databases">
        <authorList>
            <person name="Sun Q."/>
            <person name="Li D."/>
        </authorList>
    </citation>
    <scope>NUCLEOTIDE SEQUENCE [LARGE SCALE GENOMIC DNA]</scope>
    <source>
        <strain evidence="10 11">MSJ-5</strain>
    </source>
</reference>
<evidence type="ECO:0000256" key="2">
    <source>
        <dbReference type="ARBA" id="ARBA00005697"/>
    </source>
</evidence>
<feature type="transmembrane region" description="Helical" evidence="9">
    <location>
        <begin position="28"/>
        <end position="46"/>
    </location>
</feature>
<sequence length="452" mass="47301">MSTKNTNASTSALDRYFRLSENKTDVKTEIIAGITTFITMAYILFVNPDVLSKAGMDYNAVFLATCLSAALGTLIMGLYANIPFAQAPGMGLNAFFTYGVVMSLGYTWQQGLAAIFISGILFIVLTVTGARESIIDAIPASLKHAISGGIGLFIALLGFTNSGIIVADPNTFLAFSRFNSAPVILAVIGLVITGVLMVKNVKGAILIGIVTTTLIGIPMGVTNTTINTSFNFDLSPTFMQMDFRGLLKIGEASFVGALASVATVVISFSLVDMFDTIGTLIGTATKAGMLDENGKLPSMNKALLADAVATSAGAILGTSTVTTFVESAAGVAEGGKTGLTAVTSGLLFLFSVFLAPFALMVPAQATAPALIIVGVLMMGAVKQVNFDDFSEALPAFFTIAIMPFTYSIANGIAAGLIFYPIMKIATGKSKEVHPTVYILALLFILRFTILPH</sequence>
<feature type="transmembrane region" description="Helical" evidence="9">
    <location>
        <begin position="246"/>
        <end position="271"/>
    </location>
</feature>
<organism evidence="10 11">
    <name type="scientific">Alkaliphilus flagellatus</name>
    <dbReference type="NCBI Taxonomy" id="2841507"/>
    <lineage>
        <taxon>Bacteria</taxon>
        <taxon>Bacillati</taxon>
        <taxon>Bacillota</taxon>
        <taxon>Clostridia</taxon>
        <taxon>Peptostreptococcales</taxon>
        <taxon>Natronincolaceae</taxon>
        <taxon>Alkaliphilus</taxon>
    </lineage>
</organism>
<evidence type="ECO:0000256" key="5">
    <source>
        <dbReference type="ARBA" id="ARBA00022692"/>
    </source>
</evidence>
<comment type="subcellular location">
    <subcellularLocation>
        <location evidence="1 8">Cell membrane</location>
        <topology evidence="1 8">Multi-pass membrane protein</topology>
    </subcellularLocation>
</comment>
<keyword evidence="6 8" id="KW-1133">Transmembrane helix</keyword>
<accession>A0ABS6G6N0</accession>
<feature type="transmembrane region" description="Helical" evidence="9">
    <location>
        <begin position="303"/>
        <end position="325"/>
    </location>
</feature>